<dbReference type="AlphaFoldDB" id="A0A0A8Y8R8"/>
<name>A0A0A8Y8R8_ARUDO</name>
<protein>
    <submittedName>
        <fullName evidence="1">Uncharacterized protein</fullName>
    </submittedName>
</protein>
<accession>A0A0A8Y8R8</accession>
<reference evidence="1" key="2">
    <citation type="journal article" date="2015" name="Data Brief">
        <title>Shoot transcriptome of the giant reed, Arundo donax.</title>
        <authorList>
            <person name="Barrero R.A."/>
            <person name="Guerrero F.D."/>
            <person name="Moolhuijzen P."/>
            <person name="Goolsby J.A."/>
            <person name="Tidwell J."/>
            <person name="Bellgard S.E."/>
            <person name="Bellgard M.I."/>
        </authorList>
    </citation>
    <scope>NUCLEOTIDE SEQUENCE</scope>
    <source>
        <tissue evidence="1">Shoot tissue taken approximately 20 cm above the soil surface</tissue>
    </source>
</reference>
<dbReference type="EMBL" id="GBRH01275244">
    <property type="protein sequence ID" value="JAD22651.1"/>
    <property type="molecule type" value="Transcribed_RNA"/>
</dbReference>
<sequence length="33" mass="4026">MPWYKMFDMSFFNDVCIIICKHACLIYEHLSIL</sequence>
<proteinExistence type="predicted"/>
<reference evidence="1" key="1">
    <citation type="submission" date="2014-09" db="EMBL/GenBank/DDBJ databases">
        <authorList>
            <person name="Magalhaes I.L.F."/>
            <person name="Oliveira U."/>
            <person name="Santos F.R."/>
            <person name="Vidigal T.H.D.A."/>
            <person name="Brescovit A.D."/>
            <person name="Santos A.J."/>
        </authorList>
    </citation>
    <scope>NUCLEOTIDE SEQUENCE</scope>
    <source>
        <tissue evidence="1">Shoot tissue taken approximately 20 cm above the soil surface</tissue>
    </source>
</reference>
<evidence type="ECO:0000313" key="1">
    <source>
        <dbReference type="EMBL" id="JAD22651.1"/>
    </source>
</evidence>
<organism evidence="1">
    <name type="scientific">Arundo donax</name>
    <name type="common">Giant reed</name>
    <name type="synonym">Donax arundinaceus</name>
    <dbReference type="NCBI Taxonomy" id="35708"/>
    <lineage>
        <taxon>Eukaryota</taxon>
        <taxon>Viridiplantae</taxon>
        <taxon>Streptophyta</taxon>
        <taxon>Embryophyta</taxon>
        <taxon>Tracheophyta</taxon>
        <taxon>Spermatophyta</taxon>
        <taxon>Magnoliopsida</taxon>
        <taxon>Liliopsida</taxon>
        <taxon>Poales</taxon>
        <taxon>Poaceae</taxon>
        <taxon>PACMAD clade</taxon>
        <taxon>Arundinoideae</taxon>
        <taxon>Arundineae</taxon>
        <taxon>Arundo</taxon>
    </lineage>
</organism>